<dbReference type="AlphaFoldDB" id="A0A7W2EH92"/>
<protein>
    <recommendedName>
        <fullName evidence="3">HTH iclR-type domain-containing protein</fullName>
    </recommendedName>
</protein>
<evidence type="ECO:0000313" key="2">
    <source>
        <dbReference type="Proteomes" id="UP000566711"/>
    </source>
</evidence>
<name>A0A7W2EH92_9BURK</name>
<dbReference type="EMBL" id="JACEZS010000008">
    <property type="protein sequence ID" value="MBA5605861.1"/>
    <property type="molecule type" value="Genomic_DNA"/>
</dbReference>
<organism evidence="1 2">
    <name type="scientific">Rugamonas fusca</name>
    <dbReference type="NCBI Taxonomy" id="2758568"/>
    <lineage>
        <taxon>Bacteria</taxon>
        <taxon>Pseudomonadati</taxon>
        <taxon>Pseudomonadota</taxon>
        <taxon>Betaproteobacteria</taxon>
        <taxon>Burkholderiales</taxon>
        <taxon>Oxalobacteraceae</taxon>
        <taxon>Telluria group</taxon>
        <taxon>Rugamonas</taxon>
    </lineage>
</organism>
<gene>
    <name evidence="1" type="ORF">H3H36_10870</name>
</gene>
<accession>A0A7W2EH92</accession>
<reference evidence="1 2" key="1">
    <citation type="submission" date="2020-07" db="EMBL/GenBank/DDBJ databases">
        <title>Novel species isolated from subtropical streams in China.</title>
        <authorList>
            <person name="Lu H."/>
        </authorList>
    </citation>
    <scope>NUCLEOTIDE SEQUENCE [LARGE SCALE GENOMIC DNA]</scope>
    <source>
        <strain evidence="1 2">FT3S</strain>
    </source>
</reference>
<evidence type="ECO:0000313" key="1">
    <source>
        <dbReference type="EMBL" id="MBA5605861.1"/>
    </source>
</evidence>
<proteinExistence type="predicted"/>
<evidence type="ECO:0008006" key="3">
    <source>
        <dbReference type="Google" id="ProtNLM"/>
    </source>
</evidence>
<comment type="caution">
    <text evidence="1">The sequence shown here is derived from an EMBL/GenBank/DDBJ whole genome shotgun (WGS) entry which is preliminary data.</text>
</comment>
<sequence length="212" mass="23023">MSATKNKRKPVEMEMVGGKGSRQIAWEAIRKHSGTFTCLEIAHKTKIAEGTLYTYIQGLEKAGFLTGHMPANATIGTAKKWELARDNGIEAPRLTREGKPIAQGAGTEAMWRSMRIIGEFNFRDLAAYASTSGTPVAEGTAKAYISALNAAGYLVVTKPAAMGKAPSLARYRIAPGKNTGPRAPMIQRTKSVYDPNIAQVVWKDEEKSHDDL</sequence>
<dbReference type="RefSeq" id="WP_182217277.1">
    <property type="nucleotide sequence ID" value="NZ_JACEZS010000008.1"/>
</dbReference>
<dbReference type="Proteomes" id="UP000566711">
    <property type="component" value="Unassembled WGS sequence"/>
</dbReference>
<keyword evidence="2" id="KW-1185">Reference proteome</keyword>